<organism evidence="2 3">
    <name type="scientific">Aspergillus violaceofuscus (strain CBS 115571)</name>
    <dbReference type="NCBI Taxonomy" id="1450538"/>
    <lineage>
        <taxon>Eukaryota</taxon>
        <taxon>Fungi</taxon>
        <taxon>Dikarya</taxon>
        <taxon>Ascomycota</taxon>
        <taxon>Pezizomycotina</taxon>
        <taxon>Eurotiomycetes</taxon>
        <taxon>Eurotiomycetidae</taxon>
        <taxon>Eurotiales</taxon>
        <taxon>Aspergillaceae</taxon>
        <taxon>Aspergillus</taxon>
    </lineage>
</organism>
<reference evidence="2 3" key="1">
    <citation type="submission" date="2018-02" db="EMBL/GenBank/DDBJ databases">
        <title>The genomes of Aspergillus section Nigri reveals drivers in fungal speciation.</title>
        <authorList>
            <consortium name="DOE Joint Genome Institute"/>
            <person name="Vesth T.C."/>
            <person name="Nybo J."/>
            <person name="Theobald S."/>
            <person name="Brandl J."/>
            <person name="Frisvad J.C."/>
            <person name="Nielsen K.F."/>
            <person name="Lyhne E.K."/>
            <person name="Kogle M.E."/>
            <person name="Kuo A."/>
            <person name="Riley R."/>
            <person name="Clum A."/>
            <person name="Nolan M."/>
            <person name="Lipzen A."/>
            <person name="Salamov A."/>
            <person name="Henrissat B."/>
            <person name="Wiebenga A."/>
            <person name="De vries R.P."/>
            <person name="Grigoriev I.V."/>
            <person name="Mortensen U.H."/>
            <person name="Andersen M.R."/>
            <person name="Baker S.E."/>
        </authorList>
    </citation>
    <scope>NUCLEOTIDE SEQUENCE [LARGE SCALE GENOMIC DNA]</scope>
    <source>
        <strain evidence="2 3">CBS 115571</strain>
    </source>
</reference>
<dbReference type="AlphaFoldDB" id="A0A2V5HTW6"/>
<feature type="compositionally biased region" description="Polar residues" evidence="1">
    <location>
        <begin position="10"/>
        <end position="19"/>
    </location>
</feature>
<proteinExistence type="predicted"/>
<dbReference type="Proteomes" id="UP000249829">
    <property type="component" value="Unassembled WGS sequence"/>
</dbReference>
<evidence type="ECO:0000313" key="2">
    <source>
        <dbReference type="EMBL" id="PYI15357.1"/>
    </source>
</evidence>
<gene>
    <name evidence="2" type="ORF">BO99DRAFT_254786</name>
</gene>
<protein>
    <submittedName>
        <fullName evidence="2">Uncharacterized protein</fullName>
    </submittedName>
</protein>
<evidence type="ECO:0000256" key="1">
    <source>
        <dbReference type="SAM" id="MobiDB-lite"/>
    </source>
</evidence>
<accession>A0A2V5HTW6</accession>
<evidence type="ECO:0000313" key="3">
    <source>
        <dbReference type="Proteomes" id="UP000249829"/>
    </source>
</evidence>
<dbReference type="EMBL" id="KZ825188">
    <property type="protein sequence ID" value="PYI15357.1"/>
    <property type="molecule type" value="Genomic_DNA"/>
</dbReference>
<keyword evidence="3" id="KW-1185">Reference proteome</keyword>
<sequence>MFDMSRLAPSPSSRSTVQPPGTPALFAREPDAFCRILPILLTLSAVLHFSVSLPRY</sequence>
<feature type="region of interest" description="Disordered" evidence="1">
    <location>
        <begin position="1"/>
        <end position="23"/>
    </location>
</feature>
<name>A0A2V5HTW6_ASPV1</name>